<organism evidence="3 4">
    <name type="scientific">Bagarius yarrelli</name>
    <name type="common">Goonch</name>
    <name type="synonym">Bagrus yarrelli</name>
    <dbReference type="NCBI Taxonomy" id="175774"/>
    <lineage>
        <taxon>Eukaryota</taxon>
        <taxon>Metazoa</taxon>
        <taxon>Chordata</taxon>
        <taxon>Craniata</taxon>
        <taxon>Vertebrata</taxon>
        <taxon>Euteleostomi</taxon>
        <taxon>Actinopterygii</taxon>
        <taxon>Neopterygii</taxon>
        <taxon>Teleostei</taxon>
        <taxon>Ostariophysi</taxon>
        <taxon>Siluriformes</taxon>
        <taxon>Sisoridae</taxon>
        <taxon>Sisorinae</taxon>
        <taxon>Bagarius</taxon>
    </lineage>
</organism>
<feature type="region of interest" description="Disordered" evidence="1">
    <location>
        <begin position="79"/>
        <end position="108"/>
    </location>
</feature>
<keyword evidence="4" id="KW-1185">Reference proteome</keyword>
<dbReference type="EMBL" id="VCAZ01000173">
    <property type="protein sequence ID" value="TTC14926.1"/>
    <property type="molecule type" value="Genomic_DNA"/>
</dbReference>
<dbReference type="PROSITE" id="PS50003">
    <property type="entry name" value="PH_DOMAIN"/>
    <property type="match status" value="2"/>
</dbReference>
<dbReference type="Pfam" id="PF15410">
    <property type="entry name" value="PH_9"/>
    <property type="match status" value="2"/>
</dbReference>
<feature type="domain" description="PH" evidence="2">
    <location>
        <begin position="310"/>
        <end position="404"/>
    </location>
</feature>
<dbReference type="InterPro" id="IPR041681">
    <property type="entry name" value="PH_9"/>
</dbReference>
<dbReference type="InterPro" id="IPR011993">
    <property type="entry name" value="PH-like_dom_sf"/>
</dbReference>
<evidence type="ECO:0000256" key="1">
    <source>
        <dbReference type="SAM" id="MobiDB-lite"/>
    </source>
</evidence>
<dbReference type="Gene3D" id="2.30.29.30">
    <property type="entry name" value="Pleckstrin-homology domain (PH domain)/Phosphotyrosine-binding domain (PTB)"/>
    <property type="match status" value="2"/>
</dbReference>
<name>A0A556V9K7_BAGYA</name>
<feature type="domain" description="PH" evidence="2">
    <location>
        <begin position="510"/>
        <end position="545"/>
    </location>
</feature>
<dbReference type="Proteomes" id="UP000319801">
    <property type="component" value="Unassembled WGS sequence"/>
</dbReference>
<feature type="compositionally biased region" description="Basic and acidic residues" evidence="1">
    <location>
        <begin position="82"/>
        <end position="97"/>
    </location>
</feature>
<proteinExistence type="predicted"/>
<comment type="caution">
    <text evidence="3">The sequence shown here is derived from an EMBL/GenBank/DDBJ whole genome shotgun (WGS) entry which is preliminary data.</text>
</comment>
<evidence type="ECO:0000313" key="3">
    <source>
        <dbReference type="EMBL" id="TTC14926.1"/>
    </source>
</evidence>
<reference evidence="3 4" key="1">
    <citation type="journal article" date="2019" name="Genome Biol. Evol.">
        <title>Whole-Genome Sequencing of the Giant Devil Catfish, Bagarius yarrelli.</title>
        <authorList>
            <person name="Jiang W."/>
            <person name="Lv Y."/>
            <person name="Cheng L."/>
            <person name="Yang K."/>
            <person name="Chao B."/>
            <person name="Wang X."/>
            <person name="Li Y."/>
            <person name="Pan X."/>
            <person name="You X."/>
            <person name="Zhang Y."/>
            <person name="Yang J."/>
            <person name="Li J."/>
            <person name="Zhang X."/>
            <person name="Liu S."/>
            <person name="Sun C."/>
            <person name="Yang J."/>
            <person name="Shi Q."/>
        </authorList>
    </citation>
    <scope>NUCLEOTIDE SEQUENCE [LARGE SCALE GENOMIC DNA]</scope>
    <source>
        <strain evidence="3">JWS20170419001</strain>
        <tissue evidence="3">Muscle</tissue>
    </source>
</reference>
<evidence type="ECO:0000313" key="4">
    <source>
        <dbReference type="Proteomes" id="UP000319801"/>
    </source>
</evidence>
<gene>
    <name evidence="3" type="ORF">Baya_14656</name>
</gene>
<dbReference type="PANTHER" id="PTHR10663">
    <property type="entry name" value="GUANYL-NUCLEOTIDE EXCHANGE FACTOR"/>
    <property type="match status" value="1"/>
</dbReference>
<dbReference type="SMART" id="SM00233">
    <property type="entry name" value="PH"/>
    <property type="match status" value="2"/>
</dbReference>
<dbReference type="InterPro" id="IPR001849">
    <property type="entry name" value="PH_domain"/>
</dbReference>
<dbReference type="PANTHER" id="PTHR10663:SF376">
    <property type="entry name" value="PH AND SEC7 DOMAIN-CONTAINING PROTEIN"/>
    <property type="match status" value="1"/>
</dbReference>
<protein>
    <submittedName>
        <fullName evidence="3">PH and SEC7 domain-containing protein 2</fullName>
    </submittedName>
</protein>
<dbReference type="AlphaFoldDB" id="A0A556V9K7"/>
<evidence type="ECO:0000259" key="2">
    <source>
        <dbReference type="PROSITE" id="PS50003"/>
    </source>
</evidence>
<feature type="compositionally biased region" description="Acidic residues" evidence="1">
    <location>
        <begin position="98"/>
        <end position="108"/>
    </location>
</feature>
<accession>A0A556V9K7</accession>
<dbReference type="SUPFAM" id="SSF50729">
    <property type="entry name" value="PH domain-like"/>
    <property type="match status" value="2"/>
</dbReference>
<dbReference type="OrthoDB" id="2157641at2759"/>
<sequence length="668" mass="77046">MLRMELQNGEMLKKEVQNGKMLRMELQNGEMLKKEVQNGKMLRMELQNGEMLKMELQNGEMLRMELQNREMLRMELQNMNGESRDVEDGATESRDVEDGATEWSDVEDGATEWRDVEDRATIWRYVEDGTTEWRDDEDGISEWSDVENKATERRDVEDGATIWRDAKDGTTECRDDEDGTTEWRNVEVGTTDWRDVKDGATEWRDVHDGATEQRNVENGAAEQKNVKNGATERTDVTEDWKEVKDGATEWKEFKDESVEELKVVGDENKKLEKFKGDGTKCQDVADEEAVFEEAVKDPVHKIGHLICKRVTDKNGTKTRRGQRAWKPFKAVLQGMILYLQKDTHDLSKTENGIRVHHALAYSIDHKKRPHVLCLKTADLRLFYFQAESEEEQASWIATLNSIAGFTCPEGNATESKNKAVKETEWKVVGEVEEAMGMEPIHKIGFVICKRVTDKNETKTWKHQRSWKPFSAVLQGMILYLKTDTPDLSKTAHGIRVHHALAYPIDYKKRQHVLCLRTADRRHFFFQAESEEEQASWIATINCIAACYSAPPHIPVSHDKMSHCPQFLPSFSTHLSLEQQLECYTYQFLKVSKHLSYYNSLPFKEGTLSVGYMLQEVKRYETYVRELQKLVAAKDAGEGCSDLEIGTLNFYKQDKSRFNFIDSQTKDLA</sequence>